<dbReference type="EMBL" id="JAVRFI010000002">
    <property type="protein sequence ID" value="MDT0448099.1"/>
    <property type="molecule type" value="Genomic_DNA"/>
</dbReference>
<keyword evidence="3" id="KW-1185">Reference proteome</keyword>
<dbReference type="Pfam" id="PF19760">
    <property type="entry name" value="DUF6247"/>
    <property type="match status" value="1"/>
</dbReference>
<organism evidence="2 3">
    <name type="scientific">Streptomyces hesseae</name>
    <dbReference type="NCBI Taxonomy" id="3075519"/>
    <lineage>
        <taxon>Bacteria</taxon>
        <taxon>Bacillati</taxon>
        <taxon>Actinomycetota</taxon>
        <taxon>Actinomycetes</taxon>
        <taxon>Kitasatosporales</taxon>
        <taxon>Streptomycetaceae</taxon>
        <taxon>Streptomyces</taxon>
    </lineage>
</organism>
<feature type="region of interest" description="Disordered" evidence="1">
    <location>
        <begin position="1"/>
        <end position="29"/>
    </location>
</feature>
<sequence length="113" mass="11949">MSARPGDAPAPPPLPPLLSPPPPSSVPAPAAAARLLASIRADRRAERWVPAFERDWAKALEDARYSYSLTPVHDVVRAWQARLAVTPAVDAFLAAGMDDSDGVASEDALGTRP</sequence>
<dbReference type="Proteomes" id="UP001180531">
    <property type="component" value="Unassembled WGS sequence"/>
</dbReference>
<dbReference type="RefSeq" id="WP_311607718.1">
    <property type="nucleotide sequence ID" value="NZ_JAVRFI010000002.1"/>
</dbReference>
<evidence type="ECO:0000256" key="1">
    <source>
        <dbReference type="SAM" id="MobiDB-lite"/>
    </source>
</evidence>
<evidence type="ECO:0000313" key="3">
    <source>
        <dbReference type="Proteomes" id="UP001180531"/>
    </source>
</evidence>
<name>A0ABU2SI85_9ACTN</name>
<dbReference type="InterPro" id="IPR046214">
    <property type="entry name" value="DUF6247"/>
</dbReference>
<comment type="caution">
    <text evidence="2">The sequence shown here is derived from an EMBL/GenBank/DDBJ whole genome shotgun (WGS) entry which is preliminary data.</text>
</comment>
<proteinExistence type="predicted"/>
<protein>
    <submittedName>
        <fullName evidence="2">DUF6247 family protein</fullName>
    </submittedName>
</protein>
<accession>A0ABU2SI85</accession>
<gene>
    <name evidence="2" type="ORF">RM609_03150</name>
</gene>
<reference evidence="2" key="1">
    <citation type="submission" date="2024-05" db="EMBL/GenBank/DDBJ databases">
        <title>30 novel species of actinomycetes from the DSMZ collection.</title>
        <authorList>
            <person name="Nouioui I."/>
        </authorList>
    </citation>
    <scope>NUCLEOTIDE SEQUENCE</scope>
    <source>
        <strain evidence="2">DSM 40473</strain>
    </source>
</reference>
<feature type="compositionally biased region" description="Pro residues" evidence="1">
    <location>
        <begin position="8"/>
        <end position="26"/>
    </location>
</feature>
<evidence type="ECO:0000313" key="2">
    <source>
        <dbReference type="EMBL" id="MDT0448099.1"/>
    </source>
</evidence>